<dbReference type="EMBL" id="KV427649">
    <property type="protein sequence ID" value="KZT02784.1"/>
    <property type="molecule type" value="Genomic_DNA"/>
</dbReference>
<gene>
    <name evidence="1" type="ORF">LAESUDRAFT_716570</name>
</gene>
<organism evidence="1 2">
    <name type="scientific">Laetiporus sulphureus 93-53</name>
    <dbReference type="NCBI Taxonomy" id="1314785"/>
    <lineage>
        <taxon>Eukaryota</taxon>
        <taxon>Fungi</taxon>
        <taxon>Dikarya</taxon>
        <taxon>Basidiomycota</taxon>
        <taxon>Agaricomycotina</taxon>
        <taxon>Agaricomycetes</taxon>
        <taxon>Polyporales</taxon>
        <taxon>Laetiporus</taxon>
    </lineage>
</organism>
<dbReference type="AlphaFoldDB" id="A0A165CGV7"/>
<protein>
    <submittedName>
        <fullName evidence="1">Uncharacterized protein</fullName>
    </submittedName>
</protein>
<keyword evidence="2" id="KW-1185">Reference proteome</keyword>
<dbReference type="RefSeq" id="XP_040760524.1">
    <property type="nucleotide sequence ID" value="XM_040907266.1"/>
</dbReference>
<sequence>MAHSGYHKNAAYDQNRRRQLSMVCGLYSNEELRRMTLAPTPNRMGVHIRWYHDEGALEDQRHGDPAREIVSNRPRAPPLRRQAPLTDEQFGAMISQLPFAILRRYGIPAPVSGPPAVLDRAPSGDNDEAAAMAVMREQSFHNSPRNYSDAAAVIAWRDEVKLAGAI</sequence>
<evidence type="ECO:0000313" key="1">
    <source>
        <dbReference type="EMBL" id="KZT02784.1"/>
    </source>
</evidence>
<dbReference type="Proteomes" id="UP000076871">
    <property type="component" value="Unassembled WGS sequence"/>
</dbReference>
<proteinExistence type="predicted"/>
<dbReference type="GeneID" id="63824295"/>
<evidence type="ECO:0000313" key="2">
    <source>
        <dbReference type="Proteomes" id="UP000076871"/>
    </source>
</evidence>
<reference evidence="1 2" key="1">
    <citation type="journal article" date="2016" name="Mol. Biol. Evol.">
        <title>Comparative Genomics of Early-Diverging Mushroom-Forming Fungi Provides Insights into the Origins of Lignocellulose Decay Capabilities.</title>
        <authorList>
            <person name="Nagy L.G."/>
            <person name="Riley R."/>
            <person name="Tritt A."/>
            <person name="Adam C."/>
            <person name="Daum C."/>
            <person name="Floudas D."/>
            <person name="Sun H."/>
            <person name="Yadav J.S."/>
            <person name="Pangilinan J."/>
            <person name="Larsson K.H."/>
            <person name="Matsuura K."/>
            <person name="Barry K."/>
            <person name="Labutti K."/>
            <person name="Kuo R."/>
            <person name="Ohm R.A."/>
            <person name="Bhattacharya S.S."/>
            <person name="Shirouzu T."/>
            <person name="Yoshinaga Y."/>
            <person name="Martin F.M."/>
            <person name="Grigoriev I.V."/>
            <person name="Hibbett D.S."/>
        </authorList>
    </citation>
    <scope>NUCLEOTIDE SEQUENCE [LARGE SCALE GENOMIC DNA]</scope>
    <source>
        <strain evidence="1 2">93-53</strain>
    </source>
</reference>
<dbReference type="InParanoid" id="A0A165CGV7"/>
<name>A0A165CGV7_9APHY</name>
<accession>A0A165CGV7</accession>